<name>A0A8H4JTL4_9HYPO</name>
<dbReference type="EMBL" id="JAADJG010000713">
    <property type="protein sequence ID" value="KAF4438790.1"/>
    <property type="molecule type" value="Genomic_DNA"/>
</dbReference>
<comment type="caution">
    <text evidence="2">The sequence shown here is derived from an EMBL/GenBank/DDBJ whole genome shotgun (WGS) entry which is preliminary data.</text>
</comment>
<proteinExistence type="predicted"/>
<keyword evidence="3" id="KW-1185">Reference proteome</keyword>
<dbReference type="InterPro" id="IPR045518">
    <property type="entry name" value="2EXR"/>
</dbReference>
<protein>
    <recommendedName>
        <fullName evidence="1">2EXR domain-containing protein</fullName>
    </recommendedName>
</protein>
<dbReference type="Pfam" id="PF20150">
    <property type="entry name" value="2EXR"/>
    <property type="match status" value="1"/>
</dbReference>
<evidence type="ECO:0000313" key="2">
    <source>
        <dbReference type="EMBL" id="KAF4438790.1"/>
    </source>
</evidence>
<accession>A0A8H4JTL4</accession>
<evidence type="ECO:0000313" key="3">
    <source>
        <dbReference type="Proteomes" id="UP000605986"/>
    </source>
</evidence>
<sequence length="332" mass="37858">MSSLSPPSPCYFIKLPEEMQQNIWRFTLPAFTIHYVVIEIKDSNNQWCKAHPDDRPALYDFWPIHKGRSIYRWRQLIKSPRRPAGLDVCKASRRIMLPWFREFRRSCIRQVLQSDEGEDYVLDSDDPSRGSPVLGLCNPLTDLLYVNGEIAMFPLNLREFPILNVSVQLPEEGNGSLGHSLDCSYLTRCVLPHYSPRLSYIHAVLSWCNGDLASEHHQCNWTIPVGKPVAWTRNDGRAKAMAIRNWGSIYYGPGNHRIALEGQFSGEDVTILPDSDTKTHTMLVLATMPMSCKCPGMVEAMTIRAASLTDKERATIHPTWVFVPESPGMRWI</sequence>
<dbReference type="Proteomes" id="UP000605986">
    <property type="component" value="Unassembled WGS sequence"/>
</dbReference>
<dbReference type="AlphaFoldDB" id="A0A8H4JTL4"/>
<organism evidence="2 3">
    <name type="scientific">Fusarium austroafricanum</name>
    <dbReference type="NCBI Taxonomy" id="2364996"/>
    <lineage>
        <taxon>Eukaryota</taxon>
        <taxon>Fungi</taxon>
        <taxon>Dikarya</taxon>
        <taxon>Ascomycota</taxon>
        <taxon>Pezizomycotina</taxon>
        <taxon>Sordariomycetes</taxon>
        <taxon>Hypocreomycetidae</taxon>
        <taxon>Hypocreales</taxon>
        <taxon>Nectriaceae</taxon>
        <taxon>Fusarium</taxon>
        <taxon>Fusarium concolor species complex</taxon>
    </lineage>
</organism>
<dbReference type="OrthoDB" id="5043453at2759"/>
<reference evidence="2" key="1">
    <citation type="submission" date="2020-01" db="EMBL/GenBank/DDBJ databases">
        <title>Identification and distribution of gene clusters putatively required for synthesis of sphingolipid metabolism inhibitors in phylogenetically diverse species of the filamentous fungus Fusarium.</title>
        <authorList>
            <person name="Kim H.-S."/>
            <person name="Busman M."/>
            <person name="Brown D.W."/>
            <person name="Divon H."/>
            <person name="Uhlig S."/>
            <person name="Proctor R.H."/>
        </authorList>
    </citation>
    <scope>NUCLEOTIDE SEQUENCE</scope>
    <source>
        <strain evidence="2">NRRL 53441</strain>
    </source>
</reference>
<feature type="domain" description="2EXR" evidence="1">
    <location>
        <begin position="11"/>
        <end position="101"/>
    </location>
</feature>
<evidence type="ECO:0000259" key="1">
    <source>
        <dbReference type="Pfam" id="PF20150"/>
    </source>
</evidence>
<gene>
    <name evidence="2" type="ORF">F53441_12710</name>
</gene>